<sequence length="3667" mass="419540">MHTNLLSALVLLRIQSYPLALVVILLIYFQVVFGAYHLRTPQLMGTQYYQLILVNFFNRIFLVESIDISGRQAIIYITLLICLIFSPILVAFLIRRYSMRPPRITVRILCCILQPLCCFIYVYCSPMVFNLVSHMISYNLVMLSARWSLLQSVKALLSASYTCFGCALYLIGNSAYIISQFPSPDIRHRFFQIHTYRGVTAFPLTFCLCTLFRACMPSLVFVPSCVYGMVCSHTVLGMLRVGAFSYNYYSSWLNLVFSGTLLMVCLYNALFELAVFNFSSLADLQKVEWGLIALCVLLYGLVVVWYMRTSKRVRVNVTLSYEPLKKWVRLPGKGRLQPVRLLNFAKGSNLQVGLEERLFYDLHLSANGSTEANMLLQQSQEKLPILTCRPRASFDFRTSLSKQMVLSLLCYFDIASVLTVVLPPNYLLTVEELLDLGFGEVTEIDKTPLPEGQGESEIDIGIIQRFSDSTSDDSTPFSANELRSTTLPQAMQQQRFPQQPAQPRINEELVVIKQPSYAHQASSHLYDDDTVFGISKPARTPTLPHPSAYLLRRILKSLDFEAVTRYAYRASELLEQLRLLYENIYASIFLSYCAASQTLETVTLIDLEEALPVPLLLRYFRAWKTPADAFNSILHYISVVGEIDRLHRSHQNVDSAEVLGGKVSNLVPISFRSLPRFTCSRGCHGCRSCSVRARCARCNMKQLIPLRAVFDYIRYHRSDSTVQRPPKRVCSICGSELLLRVNRSVTRNRYHQKTRLHRYLIFLRRFTNFGFLPLRRAKRKNRCVRRRSPRATLKELEALQYYLGHEEAEHPLDPRMTNADQCRASTDPNLGLFHNAYAPPSDMCSSGSLLFISPTSLKPVVEEADDNLLKSCQDLGIIFSIFLPSLMSISSTTGNVHRLSFATSRMAGYTSSLRRLRLIALIHLARMLFPTGLYVDGFYPIQLVPGYRFYSYGPESIEDLGGRATLRYGAEFFIRRESDIEFRSLKGVSFIKKLYQGHQGAYGQYLYCLVPYLYPITNHYQIENYWLQYIHVEAVLMTVAFLGAANPYVTHFYRLIYLNSMALLGRILSSQDLATKVRGRQNNFTREVMNHGAFATASSIILNALVVSMNSHVLSDTVSDPYTVIGYVTRSSYSAQSTLTTWLFLFTQRVCLFLSYLYAIRKANKMRFRQVKSLVQQMGALQEMTLGRGFIGLSSPRATTEEPSQDLVMAQLHEELTSLMQERLVYTEPFGTLRVQDYYNLYHRLMDLHKECVSLQGYLNDPERYARRLIVLDGFLLRDRLHTFLLNYYALFSELFINMTFDLRGFICNDSIGLPSPQHGAIDILQQSASPILWVGHDTNTQHRRTPFEHFFSFQAPEMNQLKSLKALLVNPRRVLSNMSLLYDTLISDTAYTDILILDGINTAGLPDFRINGLTYSLLSILGSSQVSLVSMPQVQIERKASIDLSDSINLKDAMEDYYRALGRQALRVASLYANVTDGVLFEMTYLGLRRVSLNRLARLIASSLALPPEQEEEDIEGPPLVRLDTLQFNQTLSVRFERFMDALSTKHYRHVYPLPTLYVVHKGERFLASPLPRRVAENGLSLQLTRDSFRNLQRTLVLNLNLLQTHRVLNHFVTFDHRLSQVVPSLQNRFLCVEGCHYYPIGVRAQLLRTFQQGLVHNSNEAVIRCLVTLLSTVTTNVYDLQQAKYHHNYVNVDFDLALPAQRIRGASAASYNAYTIVTSGKSWVQRLSKPDLNIPSSVRASLTMLLRVQARVFLNSLVIPQHRLLHTCLIFDSLIRLQHTIHDDITLRARMQGHLLAPRLMKMGQDISRHGRTFFRQLQQLIDTPSSPRGLTVPRSSPGLRDLTLLRSETPTQTGLLKNNMYVQASSHEVQLARCYDVLSSMEDALQQTWKAYNTALKHGYANHDFILVTLNEFMRLLTMTYGTDEAFIHQLFQSAIKSVSTSKRSRLQGRGGKATLQSTHFYNRSLSVERLLNAPSPTSGSFGSLGNDLSTSTSIGVHPRSKSAPLPQKVSELVLTELQDWNTVPRASWFLSRINEKTRTQLYNILDDSSITQTRISYLVDEHVGLMDNSSRGGVGRSNQTRFNSPILSPLTSLITRGTTPTKNLECLIKYYIRMDMERETLEQMVREFLLLTSELLFTGQMPVRGVPLVFSQGSQTAGCHILGSLLDQGRDKSSTPPADSQALEIQSLLGDEEISKTSDSLLGEGESTCSTRQESRPGSCTRACRRRKRRSTTCCTCKCMHTQRPGDCTNVIFAISILVFHVTLIFCLLMGFAMRITYLAVLDALSNQEINLSSMLARLLELRAEVVSSVTGNVNYIADTSLRNRIMYRLNLVADAAAAVHYGNSALYNGVSINDVKKFEIKDAYIWPPLMMYYDEASLIKRDIPRFPFDDLNIVECDIPSGLLSRWSVEYITWRDPELKSSFYFPRTFFMPFTILLNIFKTAYKTGGGDSDPTDYGNLYSRDLNNDHVLAIYPGSFRRYITDLKVNIPVLTPGEIKPDYEGFNVPDINYFMYSELLANKALCLATSMAYQSFCDKNCSVPNITVDYLITSYQSMGHLLHDTVYVAWSMFAKQSLHMLVTFFLLIGFGSFVILTFFVPLKYFHSRLLLATIDRASILANYLTLPNDMLHMLAASYHEAELVPFRQYFPSSVLSRQKKEELPKYHADTYTYAEYQGFRHHFNTRLPTLKFTSTKLLDESKELLEKELEEEEEDDTRLSYPAMAAAPTIPESVIEYQHLAKFLTRAKKVSRYQVHTGLIILGLVLLLSILLSYIPLTTYFLYPFKTNDLFISNTYGQWYNITTYESNLPTNGWFSGKDSIRNFVYFLQQTQEKSEELQYVDFSINMTGLLLYTSGESYWWTHNTSTYLPLYIRQYNDQTLLYPGLIELKYVQYYNQYAQTTTKWLTTLRESDPQLADPARREAYSTVFNALVYLSRINPLRTVRRAEYLIKLTSQDPALLSMTEAFRRETQILTGEVLNEYKHGLDVLYPLPLEEQASDPYWETHAIMTANYRFMTNFPDGVQGSTAVTPITPSPIPFTPNIPPPASREIEPIFLQSLMKRLYGCHLLFYGFMLLTYFIVGWIAVCLFICHIAIIILPLLGLYRNLRHSLSCSCSARYLRSLMFSYDLFTLLVCFLIVLIFLNIPASIPTAVQGIYVCKNAVSYLTGLGTGQWGGKSFVPLIRMTIQKTMALRMMTASLILFMGGIIKLIHQQLKTTVDALGTFTPYTQAQINKFSEKNVTPFIRQIKERITIERPINESAESLESSEYDTRYREDPLLYWHGRPTPTEKIELAKTITEEFSYQVPVFCYPLRLPRPPFFIIEILVRYFTIVLLFVSTWHLFQHFILDLSQPSTLSAFYANQHIALYNYMHMHIITAVTTSSNKYFESHLQKEVFTMYQHSLAFLSMNPQLQKMGNLMAYKLDAQYQANDLAIYDDYMSTVRTYMFNKVFGFHHKLKAVDLPREWAVTGLSLPTSWQNEATFIYRWSMFPPTNRSELFDSSRVMDDWIVQYDVLGSLHAVYTYPLILGYAIQQDSFPFPRTTAINRSAHLSYGWNYQYLGLDAKKTIFFDIIREEILRGSRYCVSGARTYASALLNGSLAHLQNTTFVLLFQIGCVLILYLCMTPLLLHYFLRKVTLYEMFTSLFLKRIRGVLKTSQLEREGEGN</sequence>
<dbReference type="OrthoDB" id="10686405at2759"/>
<feature type="transmembrane region" description="Helical" evidence="2">
    <location>
        <begin position="149"/>
        <end position="172"/>
    </location>
</feature>
<feature type="transmembrane region" description="Helical" evidence="2">
    <location>
        <begin position="289"/>
        <end position="307"/>
    </location>
</feature>
<keyword evidence="4" id="KW-1185">Reference proteome</keyword>
<feature type="transmembrane region" description="Helical" evidence="2">
    <location>
        <begin position="3069"/>
        <end position="3102"/>
    </location>
</feature>
<accession>A0A4Z1SWM5</accession>
<feature type="transmembrane region" description="Helical" evidence="2">
    <location>
        <begin position="3322"/>
        <end position="3344"/>
    </location>
</feature>
<evidence type="ECO:0000313" key="3">
    <source>
        <dbReference type="EMBL" id="TNJ29255.1"/>
    </source>
</evidence>
<dbReference type="EMBL" id="VDLU01000001">
    <property type="protein sequence ID" value="TNJ29255.1"/>
    <property type="molecule type" value="Genomic_DNA"/>
</dbReference>
<feature type="transmembrane region" description="Helical" evidence="2">
    <location>
        <begin position="404"/>
        <end position="422"/>
    </location>
</feature>
<feature type="transmembrane region" description="Helical" evidence="2">
    <location>
        <begin position="2759"/>
        <end position="2784"/>
    </location>
</feature>
<feature type="transmembrane region" description="Helical" evidence="2">
    <location>
        <begin position="220"/>
        <end position="239"/>
    </location>
</feature>
<feature type="transmembrane region" description="Helical" evidence="2">
    <location>
        <begin position="3609"/>
        <end position="3634"/>
    </location>
</feature>
<feature type="transmembrane region" description="Helical" evidence="2">
    <location>
        <begin position="2255"/>
        <end position="2276"/>
    </location>
</feature>
<feature type="region of interest" description="Disordered" evidence="1">
    <location>
        <begin position="2203"/>
        <end position="2222"/>
    </location>
</feature>
<protein>
    <submittedName>
        <fullName evidence="3">Uncharacterized protein</fullName>
    </submittedName>
</protein>
<feature type="compositionally biased region" description="Polar residues" evidence="1">
    <location>
        <begin position="2211"/>
        <end position="2222"/>
    </location>
</feature>
<evidence type="ECO:0000256" key="1">
    <source>
        <dbReference type="SAM" id="MobiDB-lite"/>
    </source>
</evidence>
<evidence type="ECO:0000256" key="2">
    <source>
        <dbReference type="SAM" id="Phobius"/>
    </source>
</evidence>
<comment type="caution">
    <text evidence="3">The sequence shown here is derived from an EMBL/GenBank/DDBJ whole genome shotgun (WGS) entry which is preliminary data.</text>
</comment>
<feature type="transmembrane region" description="Helical" evidence="2">
    <location>
        <begin position="3192"/>
        <end position="3212"/>
    </location>
</feature>
<keyword evidence="2" id="KW-0812">Transmembrane</keyword>
<feature type="transmembrane region" description="Helical" evidence="2">
    <location>
        <begin position="2579"/>
        <end position="2600"/>
    </location>
</feature>
<feature type="transmembrane region" description="Helical" evidence="2">
    <location>
        <begin position="193"/>
        <end position="214"/>
    </location>
</feature>
<name>A0A4Z1SWM5_GIAMU</name>
<feature type="transmembrane region" description="Helical" evidence="2">
    <location>
        <begin position="16"/>
        <end position="36"/>
    </location>
</feature>
<organism evidence="3 4">
    <name type="scientific">Giardia muris</name>
    <dbReference type="NCBI Taxonomy" id="5742"/>
    <lineage>
        <taxon>Eukaryota</taxon>
        <taxon>Metamonada</taxon>
        <taxon>Diplomonadida</taxon>
        <taxon>Hexamitidae</taxon>
        <taxon>Giardiinae</taxon>
        <taxon>Giardia</taxon>
    </lineage>
</organism>
<keyword evidence="2" id="KW-1133">Transmembrane helix</keyword>
<reference evidence="3 4" key="1">
    <citation type="submission" date="2019-05" db="EMBL/GenBank/DDBJ databases">
        <title>The compact genome of Giardia muris reveals important steps in the evolution of intestinal protozoan parasites.</title>
        <authorList>
            <person name="Xu F."/>
            <person name="Jimenez-Gonzalez A."/>
            <person name="Einarsson E."/>
            <person name="Astvaldsson A."/>
            <person name="Peirasmaki D."/>
            <person name="Eckmann L."/>
            <person name="Andersson J.O."/>
            <person name="Svard S.G."/>
            <person name="Jerlstrom-Hultqvist J."/>
        </authorList>
    </citation>
    <scope>NUCLEOTIDE SEQUENCE [LARGE SCALE GENOMIC DNA]</scope>
    <source>
        <strain evidence="3 4">Roberts-Thomson</strain>
    </source>
</reference>
<feature type="transmembrane region" description="Helical" evidence="2">
    <location>
        <begin position="3123"/>
        <end position="3144"/>
    </location>
</feature>
<dbReference type="Proteomes" id="UP000315496">
    <property type="component" value="Chromosome 1"/>
</dbReference>
<feature type="transmembrane region" description="Helical" evidence="2">
    <location>
        <begin position="251"/>
        <end position="269"/>
    </location>
</feature>
<feature type="transmembrane region" description="Helical" evidence="2">
    <location>
        <begin position="106"/>
        <end position="129"/>
    </location>
</feature>
<feature type="transmembrane region" description="Helical" evidence="2">
    <location>
        <begin position="74"/>
        <end position="94"/>
    </location>
</feature>
<evidence type="ECO:0000313" key="4">
    <source>
        <dbReference type="Proteomes" id="UP000315496"/>
    </source>
</evidence>
<gene>
    <name evidence="3" type="ORF">GMRT_14506</name>
</gene>
<keyword evidence="2" id="KW-0472">Membrane</keyword>
<dbReference type="VEuPathDB" id="GiardiaDB:GMRT_14506"/>
<proteinExistence type="predicted"/>